<evidence type="ECO:0000256" key="1">
    <source>
        <dbReference type="SAM" id="Coils"/>
    </source>
</evidence>
<dbReference type="InterPro" id="IPR019734">
    <property type="entry name" value="TPR_rpt"/>
</dbReference>
<feature type="region of interest" description="Disordered" evidence="2">
    <location>
        <begin position="401"/>
        <end position="437"/>
    </location>
</feature>
<organism evidence="3 4">
    <name type="scientific">Xanthomarina gelatinilytica</name>
    <dbReference type="NCBI Taxonomy" id="1137281"/>
    <lineage>
        <taxon>Bacteria</taxon>
        <taxon>Pseudomonadati</taxon>
        <taxon>Bacteroidota</taxon>
        <taxon>Flavobacteriia</taxon>
        <taxon>Flavobacteriales</taxon>
        <taxon>Flavobacteriaceae</taxon>
        <taxon>Xanthomarina</taxon>
    </lineage>
</organism>
<evidence type="ECO:0000256" key="2">
    <source>
        <dbReference type="SAM" id="MobiDB-lite"/>
    </source>
</evidence>
<feature type="compositionally biased region" description="Basic and acidic residues" evidence="2">
    <location>
        <begin position="401"/>
        <end position="414"/>
    </location>
</feature>
<comment type="caution">
    <text evidence="3">The sequence shown here is derived from an EMBL/GenBank/DDBJ whole genome shotgun (WGS) entry which is preliminary data.</text>
</comment>
<accession>M7N2M7</accession>
<dbReference type="EMBL" id="ANLA01000004">
    <property type="protein sequence ID" value="EMQ95989.1"/>
    <property type="molecule type" value="Genomic_DNA"/>
</dbReference>
<dbReference type="AlphaFoldDB" id="M7N2M7"/>
<keyword evidence="4" id="KW-1185">Reference proteome</keyword>
<evidence type="ECO:0000313" key="3">
    <source>
        <dbReference type="EMBL" id="EMQ95989.1"/>
    </source>
</evidence>
<sequence>MYNGYIALEEGRQELNATYEDNYWDILPIERMQVSEEITLPGQNENERFSRAEEKAVKAIQMHSMNIQGKEVNPQMDEAYLLLGKARYFDQRFVPALEAFNYILYKYPASDKINQAKIWREKTNLRLENEEVAIENLKRLLKQETLKDQDLADATSTLAQAYINIQALDSAATQLNVASLNTKSNDERGRYRYIQGQLYNKLGYKDSANMAFDKVIKLNRKTPRIYLIAAQLEKANNFDHETGDKVQLAETLTDIEENRENRPYLDKIYHQIGNFHARSGQDSLAVEYYNRSLRAITNDKRLKAINYEILGDYFFDYTEYKIAGAYYDSTMLNMKKDTKPYRIMKRKRDNLDDVIYYEDIAFANDSIISLTTLSKDEQLAFFQDYTEKLKVKAQEELERKELEQEAANRNRDFTSMDNNKNGFASRDSSKSLSRGPNTPPGSSFYFYNPTTVAYGKNDFLKKWGDRPLEDNWRWSTKSKTNINVSAKDAKSAVLAENELFKPEYYISQIPTDQKAIDSIVKERNFAYYQLAVIYKEKFKEYELSKERFLDLLSMEPEQKLVLPSKYNLYKIYTLLGENDEAQITKNDIISNYPDSRYAAILKNPESLAAKDENSPESIYQSLYSKLEDQEYSQVIKEAESYAASFEGDPMVPKFELLKATAIGRLQGFESYSNALNYVALNYANTPEGVRAQEIIDTVLPKLASKDFVDSETDKNFKIVYYFTNASNKDIEAFKKKLQTEIDKVNVYDLSLSVDVYNPTTTFVIVHGLKSKEGATGYALSLQEKKKDKITQDFFSVSSANYRIIQIHKNFDEYLNLQ</sequence>
<protein>
    <submittedName>
        <fullName evidence="3">TPR domain protein</fullName>
    </submittedName>
</protein>
<proteinExistence type="predicted"/>
<reference evidence="3 4" key="1">
    <citation type="submission" date="2012-12" db="EMBL/GenBank/DDBJ databases">
        <title>Genome assembly of Formosa sp. AK20.</title>
        <authorList>
            <person name="Kumar R."/>
            <person name="Khatri I."/>
            <person name="Vaidya B."/>
            <person name="Subramanian S."/>
            <person name="Pinnaka A."/>
        </authorList>
    </citation>
    <scope>NUCLEOTIDE SEQUENCE [LARGE SCALE GENOMIC DNA]</scope>
    <source>
        <strain evidence="3 4">AK20</strain>
    </source>
</reference>
<dbReference type="Gene3D" id="1.25.40.10">
    <property type="entry name" value="Tetratricopeptide repeat domain"/>
    <property type="match status" value="3"/>
</dbReference>
<dbReference type="Proteomes" id="UP000012024">
    <property type="component" value="Unassembled WGS sequence"/>
</dbReference>
<dbReference type="SUPFAM" id="SSF48452">
    <property type="entry name" value="TPR-like"/>
    <property type="match status" value="1"/>
</dbReference>
<dbReference type="Pfam" id="PF13181">
    <property type="entry name" value="TPR_8"/>
    <property type="match status" value="2"/>
</dbReference>
<name>M7N2M7_9FLAO</name>
<dbReference type="PATRIC" id="fig|1137281.3.peg.478"/>
<keyword evidence="1" id="KW-0175">Coiled coil</keyword>
<dbReference type="InterPro" id="IPR011990">
    <property type="entry name" value="TPR-like_helical_dom_sf"/>
</dbReference>
<dbReference type="eggNOG" id="COG4783">
    <property type="taxonomic scope" value="Bacteria"/>
</dbReference>
<evidence type="ECO:0000313" key="4">
    <source>
        <dbReference type="Proteomes" id="UP000012024"/>
    </source>
</evidence>
<feature type="coiled-coil region" evidence="1">
    <location>
        <begin position="120"/>
        <end position="147"/>
    </location>
</feature>
<gene>
    <name evidence="3" type="ORF">D778_01879</name>
</gene>